<evidence type="ECO:0000259" key="4">
    <source>
        <dbReference type="PROSITE" id="PS01124"/>
    </source>
</evidence>
<dbReference type="EMBL" id="CP002691">
    <property type="protein sequence ID" value="AEE50539.1"/>
    <property type="molecule type" value="Genomic_DNA"/>
</dbReference>
<evidence type="ECO:0000256" key="3">
    <source>
        <dbReference type="ARBA" id="ARBA00023163"/>
    </source>
</evidence>
<dbReference type="PANTHER" id="PTHR43280">
    <property type="entry name" value="ARAC-FAMILY TRANSCRIPTIONAL REGULATOR"/>
    <property type="match status" value="1"/>
</dbReference>
<dbReference type="InterPro" id="IPR018060">
    <property type="entry name" value="HTH_AraC"/>
</dbReference>
<dbReference type="SUPFAM" id="SSF46689">
    <property type="entry name" value="Homeodomain-like"/>
    <property type="match status" value="1"/>
</dbReference>
<dbReference type="InterPro" id="IPR014710">
    <property type="entry name" value="RmlC-like_jellyroll"/>
</dbReference>
<dbReference type="PRINTS" id="PR00032">
    <property type="entry name" value="HTHARAC"/>
</dbReference>
<dbReference type="PROSITE" id="PS01124">
    <property type="entry name" value="HTH_ARAC_FAMILY_2"/>
    <property type="match status" value="1"/>
</dbReference>
<protein>
    <submittedName>
        <fullName evidence="5">Transcriptional regulator, AraC family</fullName>
    </submittedName>
</protein>
<keyword evidence="3" id="KW-0804">Transcription</keyword>
<feature type="domain" description="HTH araC/xylS-type" evidence="4">
    <location>
        <begin position="183"/>
        <end position="281"/>
    </location>
</feature>
<dbReference type="OrthoDB" id="9793451at2"/>
<dbReference type="InterPro" id="IPR037923">
    <property type="entry name" value="HTH-like"/>
</dbReference>
<dbReference type="Gene3D" id="2.60.120.10">
    <property type="entry name" value="Jelly Rolls"/>
    <property type="match status" value="1"/>
</dbReference>
<dbReference type="Gene3D" id="1.10.10.60">
    <property type="entry name" value="Homeodomain-like"/>
    <property type="match status" value="1"/>
</dbReference>
<proteinExistence type="predicted"/>
<accession>F4L0T5</accession>
<dbReference type="KEGG" id="hhy:Halhy_2671"/>
<dbReference type="GO" id="GO:0003700">
    <property type="term" value="F:DNA-binding transcription factor activity"/>
    <property type="evidence" value="ECO:0007669"/>
    <property type="project" value="InterPro"/>
</dbReference>
<dbReference type="SUPFAM" id="SSF51215">
    <property type="entry name" value="Regulatory protein AraC"/>
    <property type="match status" value="1"/>
</dbReference>
<evidence type="ECO:0000256" key="1">
    <source>
        <dbReference type="ARBA" id="ARBA00023015"/>
    </source>
</evidence>
<dbReference type="Proteomes" id="UP000008461">
    <property type="component" value="Chromosome"/>
</dbReference>
<name>F4L0T5_HALH1</name>
<dbReference type="PANTHER" id="PTHR43280:SF32">
    <property type="entry name" value="TRANSCRIPTIONAL REGULATORY PROTEIN"/>
    <property type="match status" value="1"/>
</dbReference>
<evidence type="ECO:0000256" key="2">
    <source>
        <dbReference type="ARBA" id="ARBA00023125"/>
    </source>
</evidence>
<keyword evidence="6" id="KW-1185">Reference proteome</keyword>
<dbReference type="InterPro" id="IPR009057">
    <property type="entry name" value="Homeodomain-like_sf"/>
</dbReference>
<gene>
    <name evidence="5" type="ordered locus">Halhy_2671</name>
</gene>
<dbReference type="RefSeq" id="WP_013765087.1">
    <property type="nucleotide sequence ID" value="NC_015510.1"/>
</dbReference>
<dbReference type="eggNOG" id="COG2207">
    <property type="taxonomic scope" value="Bacteria"/>
</dbReference>
<organism evidence="5 6">
    <name type="scientific">Haliscomenobacter hydrossis (strain ATCC 27775 / DSM 1100 / LMG 10767 / O)</name>
    <dbReference type="NCBI Taxonomy" id="760192"/>
    <lineage>
        <taxon>Bacteria</taxon>
        <taxon>Pseudomonadati</taxon>
        <taxon>Bacteroidota</taxon>
        <taxon>Saprospiria</taxon>
        <taxon>Saprospirales</taxon>
        <taxon>Haliscomenobacteraceae</taxon>
        <taxon>Haliscomenobacter</taxon>
    </lineage>
</organism>
<keyword evidence="2" id="KW-0238">DNA-binding</keyword>
<keyword evidence="1" id="KW-0805">Transcription regulation</keyword>
<dbReference type="AlphaFoldDB" id="F4L0T5"/>
<dbReference type="HOGENOM" id="CLU_000445_88_2_10"/>
<dbReference type="InterPro" id="IPR020449">
    <property type="entry name" value="Tscrpt_reg_AraC-type_HTH"/>
</dbReference>
<reference evidence="5 6" key="1">
    <citation type="journal article" date="2011" name="Stand. Genomic Sci.">
        <title>Complete genome sequence of Haliscomenobacter hydrossis type strain (O).</title>
        <authorList>
            <consortium name="US DOE Joint Genome Institute (JGI-PGF)"/>
            <person name="Daligault H."/>
            <person name="Lapidus A."/>
            <person name="Zeytun A."/>
            <person name="Nolan M."/>
            <person name="Lucas S."/>
            <person name="Del Rio T.G."/>
            <person name="Tice H."/>
            <person name="Cheng J.F."/>
            <person name="Tapia R."/>
            <person name="Han C."/>
            <person name="Goodwin L."/>
            <person name="Pitluck S."/>
            <person name="Liolios K."/>
            <person name="Pagani I."/>
            <person name="Ivanova N."/>
            <person name="Huntemann M."/>
            <person name="Mavromatis K."/>
            <person name="Mikhailova N."/>
            <person name="Pati A."/>
            <person name="Chen A."/>
            <person name="Palaniappan K."/>
            <person name="Land M."/>
            <person name="Hauser L."/>
            <person name="Brambilla E.M."/>
            <person name="Rohde M."/>
            <person name="Verbarg S."/>
            <person name="Goker M."/>
            <person name="Bristow J."/>
            <person name="Eisen J.A."/>
            <person name="Markowitz V."/>
            <person name="Hugenholtz P."/>
            <person name="Kyrpides N.C."/>
            <person name="Klenk H.P."/>
            <person name="Woyke T."/>
        </authorList>
    </citation>
    <scope>NUCLEOTIDE SEQUENCE [LARGE SCALE GENOMIC DNA]</scope>
    <source>
        <strain evidence="6">ATCC 27775 / DSM 1100 / LMG 10767 / O</strain>
    </source>
</reference>
<dbReference type="InterPro" id="IPR003313">
    <property type="entry name" value="AraC-bd"/>
</dbReference>
<dbReference type="Pfam" id="PF02311">
    <property type="entry name" value="AraC_binding"/>
    <property type="match status" value="1"/>
</dbReference>
<dbReference type="Pfam" id="PF12833">
    <property type="entry name" value="HTH_18"/>
    <property type="match status" value="1"/>
</dbReference>
<dbReference type="GO" id="GO:0043565">
    <property type="term" value="F:sequence-specific DNA binding"/>
    <property type="evidence" value="ECO:0007669"/>
    <property type="project" value="InterPro"/>
</dbReference>
<evidence type="ECO:0000313" key="6">
    <source>
        <dbReference type="Proteomes" id="UP000008461"/>
    </source>
</evidence>
<evidence type="ECO:0000313" key="5">
    <source>
        <dbReference type="EMBL" id="AEE50539.1"/>
    </source>
</evidence>
<dbReference type="STRING" id="760192.Halhy_2671"/>
<dbReference type="SMART" id="SM00342">
    <property type="entry name" value="HTH_ARAC"/>
    <property type="match status" value="1"/>
</dbReference>
<reference key="2">
    <citation type="submission" date="2011-04" db="EMBL/GenBank/DDBJ databases">
        <title>Complete sequence of chromosome of Haliscomenobacter hydrossis DSM 1100.</title>
        <authorList>
            <consortium name="US DOE Joint Genome Institute (JGI-PGF)"/>
            <person name="Lucas S."/>
            <person name="Han J."/>
            <person name="Lapidus A."/>
            <person name="Bruce D."/>
            <person name="Goodwin L."/>
            <person name="Pitluck S."/>
            <person name="Peters L."/>
            <person name="Kyrpides N."/>
            <person name="Mavromatis K."/>
            <person name="Ivanova N."/>
            <person name="Ovchinnikova G."/>
            <person name="Pagani I."/>
            <person name="Daligault H."/>
            <person name="Detter J.C."/>
            <person name="Han C."/>
            <person name="Land M."/>
            <person name="Hauser L."/>
            <person name="Markowitz V."/>
            <person name="Cheng J.-F."/>
            <person name="Hugenholtz P."/>
            <person name="Woyke T."/>
            <person name="Wu D."/>
            <person name="Verbarg S."/>
            <person name="Frueling A."/>
            <person name="Brambilla E."/>
            <person name="Klenk H.-P."/>
            <person name="Eisen J.A."/>
        </authorList>
    </citation>
    <scope>NUCLEOTIDE SEQUENCE</scope>
    <source>
        <strain>DSM 1100</strain>
    </source>
</reference>
<sequence>MKKIPVRHIKDSFFEDRFSIRAIEPLVANEDLIHELHRHDFYFVLFIKNGAGEHEIDFIKYEVDSYSVFFIRPGQVHQLKLEKGTTGFMLQFTSDFYSPRENPANVVLRKVSNKNHCQLSTERFEKIDLLLQGIFQEFTQKQDRYKEVVKARLDIIFIELVRQSRNPNKIANETKLYAQERLEELQDLLEKNIHTKKQVNDYAEMLSMTPYQLNAMTKASLKKTVSELINEHIILEAKRMLIGTGNQVNQVADMLGYDDPSYFIRFFKKQTGLTPEAFRQNFK</sequence>